<evidence type="ECO:0000256" key="1">
    <source>
        <dbReference type="SAM" id="MobiDB-lite"/>
    </source>
</evidence>
<accession>A0A9P5PI33</accession>
<feature type="region of interest" description="Disordered" evidence="1">
    <location>
        <begin position="17"/>
        <end position="41"/>
    </location>
</feature>
<proteinExistence type="predicted"/>
<evidence type="ECO:0000313" key="2">
    <source>
        <dbReference type="EMBL" id="KAF9062480.1"/>
    </source>
</evidence>
<dbReference type="EMBL" id="JADNRY010000171">
    <property type="protein sequence ID" value="KAF9062480.1"/>
    <property type="molecule type" value="Genomic_DNA"/>
</dbReference>
<sequence>MEGGDPEKFKLERMMFVGRSGHKAGEGPGKQPDGTGYPDAYLETENQQDISEGRLGCRSGTRSRLQVQMTARSLVVADMIEITPVKNTLSIKKKKMPQREDGSKRTLHQSPCSRVPCLTSISLNSGYSELPRIVGWDGKTIQKIGPELSSSIMKVLASTDTGGKFELN</sequence>
<gene>
    <name evidence="2" type="ORF">BDP27DRAFT_1368805</name>
</gene>
<evidence type="ECO:0000313" key="3">
    <source>
        <dbReference type="Proteomes" id="UP000772434"/>
    </source>
</evidence>
<protein>
    <submittedName>
        <fullName evidence="2">Uncharacterized protein</fullName>
    </submittedName>
</protein>
<name>A0A9P5PI33_9AGAR</name>
<reference evidence="2" key="1">
    <citation type="submission" date="2020-11" db="EMBL/GenBank/DDBJ databases">
        <authorList>
            <consortium name="DOE Joint Genome Institute"/>
            <person name="Ahrendt S."/>
            <person name="Riley R."/>
            <person name="Andreopoulos W."/>
            <person name="Labutti K."/>
            <person name="Pangilinan J."/>
            <person name="Ruiz-Duenas F.J."/>
            <person name="Barrasa J.M."/>
            <person name="Sanchez-Garcia M."/>
            <person name="Camarero S."/>
            <person name="Miyauchi S."/>
            <person name="Serrano A."/>
            <person name="Linde D."/>
            <person name="Babiker R."/>
            <person name="Drula E."/>
            <person name="Ayuso-Fernandez I."/>
            <person name="Pacheco R."/>
            <person name="Padilla G."/>
            <person name="Ferreira P."/>
            <person name="Barriuso J."/>
            <person name="Kellner H."/>
            <person name="Castanera R."/>
            <person name="Alfaro M."/>
            <person name="Ramirez L."/>
            <person name="Pisabarro A.G."/>
            <person name="Kuo A."/>
            <person name="Tritt A."/>
            <person name="Lipzen A."/>
            <person name="He G."/>
            <person name="Yan M."/>
            <person name="Ng V."/>
            <person name="Cullen D."/>
            <person name="Martin F."/>
            <person name="Rosso M.-N."/>
            <person name="Henrissat B."/>
            <person name="Hibbett D."/>
            <person name="Martinez A.T."/>
            <person name="Grigoriev I.V."/>
        </authorList>
    </citation>
    <scope>NUCLEOTIDE SEQUENCE</scope>
    <source>
        <strain evidence="2">AH 40177</strain>
    </source>
</reference>
<keyword evidence="3" id="KW-1185">Reference proteome</keyword>
<comment type="caution">
    <text evidence="2">The sequence shown here is derived from an EMBL/GenBank/DDBJ whole genome shotgun (WGS) entry which is preliminary data.</text>
</comment>
<dbReference type="Proteomes" id="UP000772434">
    <property type="component" value="Unassembled WGS sequence"/>
</dbReference>
<dbReference type="AlphaFoldDB" id="A0A9P5PI33"/>
<organism evidence="2 3">
    <name type="scientific">Rhodocollybia butyracea</name>
    <dbReference type="NCBI Taxonomy" id="206335"/>
    <lineage>
        <taxon>Eukaryota</taxon>
        <taxon>Fungi</taxon>
        <taxon>Dikarya</taxon>
        <taxon>Basidiomycota</taxon>
        <taxon>Agaricomycotina</taxon>
        <taxon>Agaricomycetes</taxon>
        <taxon>Agaricomycetidae</taxon>
        <taxon>Agaricales</taxon>
        <taxon>Marasmiineae</taxon>
        <taxon>Omphalotaceae</taxon>
        <taxon>Rhodocollybia</taxon>
    </lineage>
</organism>